<keyword evidence="1" id="KW-0812">Transmembrane</keyword>
<proteinExistence type="predicted"/>
<feature type="domain" description="Heterokaryon incompatibility" evidence="2">
    <location>
        <begin position="289"/>
        <end position="432"/>
    </location>
</feature>
<protein>
    <submittedName>
        <fullName evidence="3">Het domain protein</fullName>
    </submittedName>
</protein>
<gene>
    <name evidence="3" type="ORF">CSOJ01_00689</name>
</gene>
<name>A0A8H6JXC4_9PEZI</name>
<dbReference type="AlphaFoldDB" id="A0A8H6JXC4"/>
<evidence type="ECO:0000313" key="3">
    <source>
        <dbReference type="EMBL" id="KAF6820433.1"/>
    </source>
</evidence>
<feature type="transmembrane region" description="Helical" evidence="1">
    <location>
        <begin position="66"/>
        <end position="86"/>
    </location>
</feature>
<feature type="transmembrane region" description="Helical" evidence="1">
    <location>
        <begin position="20"/>
        <end position="40"/>
    </location>
</feature>
<sequence>MFEMLGRLDVFDKIKDVRGAFAVGAIQLLLLLFLALSWPYSSVQTYLSLDVVAHHVSAPDDEFINLGPPIVLEFLEWVSQIFWLLVRTCSRALNIMAYSGLWAHSAMAHSWGICFASRLIDQLLWLFLENDVADSIVLGGLLPLRHASKAVIHRVKTYIEALLTMSIFSVSRRLLLDRYLAYILVKFMLVVILAPMGSLILLLLSSVVLRPRGELFNAVLSVASSHMDRRDRLRSKSTDRENKANVYRGAALGRRQIRVLVLHPGRKSEPLVCDLSTTDLVGAGGAANFEALSYVWGYCLLGRSITVNGQSFIVTRNLHDALLHLRRPNVSRRLWIDALCINQVDLNERATQVSQMGDIYRLASRVIVWLGNGTWATREAFSQTPTKLQSQQNDSTTHHHRLGFRRRHYASTRAASDLLSASWWTRVWVVQELALARRVSVFCGERAVPWEAFCNFIEQMRLHPCLKKEGLHIRGYLALKEQRRSQGQLRGKTRDPMGLMYDFRTREATHPNDRLFALYGLFDADGETMRNTAPRVRYDTGAHSVAKEFGARCINSYRSLGILALSECFPAWLSDEAPIMHSKMPSWYPRWSHKSSDFPTIPFWDGGVGLPEQRRIWQRDFSACGGLPAPACQDLITEKWIEAIRVRGWQRDTIAYVGLIPTTSVLDILHVDNANISYDSIVNIFRARVRWNNVLSQWEGVAMERDRSLSVAPEETKRKFCRTLTAGMCDRPLYEWREDQEVYEALLEDICPEKCFFITREGLFGLATMPVEIDQEVWVLMGSSVPMILDVDKQKDPGESVRSRDGAEHVARRYICQAYVDELMFYPGNVRADLENGRLVAEDVYLT</sequence>
<evidence type="ECO:0000313" key="4">
    <source>
        <dbReference type="Proteomes" id="UP000652219"/>
    </source>
</evidence>
<evidence type="ECO:0000259" key="2">
    <source>
        <dbReference type="Pfam" id="PF06985"/>
    </source>
</evidence>
<dbReference type="InterPro" id="IPR052895">
    <property type="entry name" value="HetReg/Transcr_Mod"/>
</dbReference>
<reference evidence="3 4" key="1">
    <citation type="journal article" date="2020" name="Phytopathology">
        <title>Genome Sequence Resources of Colletotrichum truncatum, C. plurivorum, C. musicola, and C. sojae: Four Species Pathogenic to Soybean (Glycine max).</title>
        <authorList>
            <person name="Rogerio F."/>
            <person name="Boufleur T.R."/>
            <person name="Ciampi-Guillardi M."/>
            <person name="Sukno S.A."/>
            <person name="Thon M.R."/>
            <person name="Massola Junior N.S."/>
            <person name="Baroncelli R."/>
        </authorList>
    </citation>
    <scope>NUCLEOTIDE SEQUENCE [LARGE SCALE GENOMIC DNA]</scope>
    <source>
        <strain evidence="3 4">LFN0009</strain>
    </source>
</reference>
<dbReference type="EMBL" id="WIGN01000005">
    <property type="protein sequence ID" value="KAF6820433.1"/>
    <property type="molecule type" value="Genomic_DNA"/>
</dbReference>
<dbReference type="PANTHER" id="PTHR24148">
    <property type="entry name" value="ANKYRIN REPEAT DOMAIN-CONTAINING PROTEIN 39 HOMOLOG-RELATED"/>
    <property type="match status" value="1"/>
</dbReference>
<dbReference type="Pfam" id="PF06985">
    <property type="entry name" value="HET"/>
    <property type="match status" value="1"/>
</dbReference>
<dbReference type="Proteomes" id="UP000652219">
    <property type="component" value="Unassembled WGS sequence"/>
</dbReference>
<evidence type="ECO:0000256" key="1">
    <source>
        <dbReference type="SAM" id="Phobius"/>
    </source>
</evidence>
<comment type="caution">
    <text evidence="3">The sequence shown here is derived from an EMBL/GenBank/DDBJ whole genome shotgun (WGS) entry which is preliminary data.</text>
</comment>
<dbReference type="PANTHER" id="PTHR24148:SF64">
    <property type="entry name" value="HETEROKARYON INCOMPATIBILITY DOMAIN-CONTAINING PROTEIN"/>
    <property type="match status" value="1"/>
</dbReference>
<keyword evidence="1" id="KW-1133">Transmembrane helix</keyword>
<keyword evidence="4" id="KW-1185">Reference proteome</keyword>
<keyword evidence="1" id="KW-0472">Membrane</keyword>
<accession>A0A8H6JXC4</accession>
<organism evidence="3 4">
    <name type="scientific">Colletotrichum sojae</name>
    <dbReference type="NCBI Taxonomy" id="2175907"/>
    <lineage>
        <taxon>Eukaryota</taxon>
        <taxon>Fungi</taxon>
        <taxon>Dikarya</taxon>
        <taxon>Ascomycota</taxon>
        <taxon>Pezizomycotina</taxon>
        <taxon>Sordariomycetes</taxon>
        <taxon>Hypocreomycetidae</taxon>
        <taxon>Glomerellales</taxon>
        <taxon>Glomerellaceae</taxon>
        <taxon>Colletotrichum</taxon>
        <taxon>Colletotrichum orchidearum species complex</taxon>
    </lineage>
</organism>
<feature type="transmembrane region" description="Helical" evidence="1">
    <location>
        <begin position="179"/>
        <end position="204"/>
    </location>
</feature>
<dbReference type="InterPro" id="IPR010730">
    <property type="entry name" value="HET"/>
</dbReference>